<dbReference type="Pfam" id="PF01399">
    <property type="entry name" value="PCI"/>
    <property type="match status" value="1"/>
</dbReference>
<dbReference type="PANTHER" id="PTHR10678">
    <property type="entry name" value="26S PROTEASOME NON-ATPASE REGULATORY SUBUNIT 11/COP9 SIGNALOSOME COMPLEX SUBUNIT 2"/>
    <property type="match status" value="1"/>
</dbReference>
<dbReference type="FunFam" id="1.25.40.570:FF:000006">
    <property type="entry name" value="COP9 signalosome complex subunit 2"/>
    <property type="match status" value="1"/>
</dbReference>
<reference evidence="7" key="1">
    <citation type="submission" date="2021-01" db="EMBL/GenBank/DDBJ databases">
        <authorList>
            <person name="Corre E."/>
            <person name="Pelletier E."/>
            <person name="Niang G."/>
            <person name="Scheremetjew M."/>
            <person name="Finn R."/>
            <person name="Kale V."/>
            <person name="Holt S."/>
            <person name="Cochrane G."/>
            <person name="Meng A."/>
            <person name="Brown T."/>
            <person name="Cohen L."/>
        </authorList>
    </citation>
    <scope>NUCLEOTIDE SEQUENCE</scope>
    <source>
        <strain evidence="7">CCAC1681</strain>
    </source>
</reference>
<dbReference type="Gene3D" id="1.25.40.570">
    <property type="match status" value="1"/>
</dbReference>
<evidence type="ECO:0000256" key="4">
    <source>
        <dbReference type="ARBA" id="ARBA00023242"/>
    </source>
</evidence>
<evidence type="ECO:0000256" key="2">
    <source>
        <dbReference type="ARBA" id="ARBA00004496"/>
    </source>
</evidence>
<dbReference type="PROSITE" id="PS50250">
    <property type="entry name" value="PCI"/>
    <property type="match status" value="1"/>
</dbReference>
<evidence type="ECO:0000259" key="6">
    <source>
        <dbReference type="PROSITE" id="PS50250"/>
    </source>
</evidence>
<comment type="subcellular location">
    <subcellularLocation>
        <location evidence="2">Cytoplasm</location>
    </subcellularLocation>
    <subcellularLocation>
        <location evidence="1">Nucleus</location>
    </subcellularLocation>
</comment>
<keyword evidence="3" id="KW-0963">Cytoplasm</keyword>
<evidence type="ECO:0000256" key="1">
    <source>
        <dbReference type="ARBA" id="ARBA00004123"/>
    </source>
</evidence>
<dbReference type="SMART" id="SM00088">
    <property type="entry name" value="PINT"/>
    <property type="match status" value="1"/>
</dbReference>
<organism evidence="7">
    <name type="scientific">Micromonas pusilla</name>
    <name type="common">Picoplanktonic green alga</name>
    <name type="synonym">Chromulina pusilla</name>
    <dbReference type="NCBI Taxonomy" id="38833"/>
    <lineage>
        <taxon>Eukaryota</taxon>
        <taxon>Viridiplantae</taxon>
        <taxon>Chlorophyta</taxon>
        <taxon>Mamiellophyceae</taxon>
        <taxon>Mamiellales</taxon>
        <taxon>Mamiellaceae</taxon>
        <taxon>Micromonas</taxon>
    </lineage>
</organism>
<dbReference type="GO" id="GO:0005737">
    <property type="term" value="C:cytoplasm"/>
    <property type="evidence" value="ECO:0007669"/>
    <property type="project" value="UniProtKB-SubCell"/>
</dbReference>
<sequence length="441" mass="50478">MSDDEMEDYGFEYSDDEDEDEDLDADIENQYYNSKGLLESGSAQEALDGFASVIEMESEPGEWGFKALKQTVKLHFKLSNHEAMIQAYRKLLTYVKSAVTRNYSEKVINSILDAVGASPDVELLREFYQTTLEALAESKNDRLWFKTNLKLCKMFFSMREFPNVSKILRELYAFCRNEDGSANQARGTQLLEVYAIEIQMFTEQKNNKKLKELYQRALAVTSAIPHPYILGIIRECGGKMHMAERNWNAAATDFFESFKNYDEAGQPRRVRSLKYLVLANMLMESNVNPFDAQEARPFRTDPEVVAITSLVAAYQRNDIERFEALLELNRKQIMEDAFVRDYVEDLLKNIRTQVLMRVIKPYTRVGIPFIAGELKIPEKDVEALLVSLILDARIRARIDQLNNVVEIQRDPTEAAAADVYKGLEGWAIAIQAQLGALFGQI</sequence>
<dbReference type="InterPro" id="IPR036390">
    <property type="entry name" value="WH_DNA-bd_sf"/>
</dbReference>
<proteinExistence type="predicted"/>
<gene>
    <name evidence="7" type="ORF">MSP1401_LOCUS9775</name>
</gene>
<dbReference type="SMART" id="SM00753">
    <property type="entry name" value="PAM"/>
    <property type="match status" value="1"/>
</dbReference>
<keyword evidence="4" id="KW-0539">Nucleus</keyword>
<evidence type="ECO:0000313" key="7">
    <source>
        <dbReference type="EMBL" id="CAD8446895.1"/>
    </source>
</evidence>
<dbReference type="EMBL" id="HBEN01011768">
    <property type="protein sequence ID" value="CAD8446895.1"/>
    <property type="molecule type" value="Transcribed_RNA"/>
</dbReference>
<accession>A0A7S0D8E3</accession>
<feature type="domain" description="PCI" evidence="6">
    <location>
        <begin position="243"/>
        <end position="412"/>
    </location>
</feature>
<name>A0A7S0D8E3_MICPS</name>
<dbReference type="InterPro" id="IPR050871">
    <property type="entry name" value="26S_Proteasome/COP9_Components"/>
</dbReference>
<evidence type="ECO:0000256" key="3">
    <source>
        <dbReference type="ARBA" id="ARBA00022490"/>
    </source>
</evidence>
<dbReference type="InterPro" id="IPR000717">
    <property type="entry name" value="PCI_dom"/>
</dbReference>
<feature type="region of interest" description="Disordered" evidence="5">
    <location>
        <begin position="1"/>
        <end position="25"/>
    </location>
</feature>
<protein>
    <recommendedName>
        <fullName evidence="6">PCI domain-containing protein</fullName>
    </recommendedName>
</protein>
<dbReference type="GO" id="GO:0005634">
    <property type="term" value="C:nucleus"/>
    <property type="evidence" value="ECO:0007669"/>
    <property type="project" value="UniProtKB-SubCell"/>
</dbReference>
<dbReference type="AlphaFoldDB" id="A0A7S0D8E3"/>
<dbReference type="SUPFAM" id="SSF46785">
    <property type="entry name" value="Winged helix' DNA-binding domain"/>
    <property type="match status" value="1"/>
</dbReference>
<evidence type="ECO:0000256" key="5">
    <source>
        <dbReference type="SAM" id="MobiDB-lite"/>
    </source>
</evidence>